<feature type="coiled-coil region" evidence="1">
    <location>
        <begin position="51"/>
        <end position="78"/>
    </location>
</feature>
<keyword evidence="4" id="KW-1185">Reference proteome</keyword>
<organism evidence="2">
    <name type="scientific">Spironucleus salmonicida</name>
    <dbReference type="NCBI Taxonomy" id="348837"/>
    <lineage>
        <taxon>Eukaryota</taxon>
        <taxon>Metamonada</taxon>
        <taxon>Diplomonadida</taxon>
        <taxon>Hexamitidae</taxon>
        <taxon>Hexamitinae</taxon>
        <taxon>Spironucleus</taxon>
    </lineage>
</organism>
<dbReference type="EMBL" id="AUWU02000007">
    <property type="protein sequence ID" value="KAH0570535.1"/>
    <property type="molecule type" value="Genomic_DNA"/>
</dbReference>
<evidence type="ECO:0000313" key="2">
    <source>
        <dbReference type="EMBL" id="EST49284.1"/>
    </source>
</evidence>
<dbReference type="VEuPathDB" id="GiardiaDB:SS50377_26815"/>
<evidence type="ECO:0000313" key="3">
    <source>
        <dbReference type="EMBL" id="KAH0570535.1"/>
    </source>
</evidence>
<dbReference type="Proteomes" id="UP000018208">
    <property type="component" value="Unassembled WGS sequence"/>
</dbReference>
<sequence>MEFENEVIIMQENVSQMLDTIQQLVQNSKNDSQMQQIQNITNQICNIQDSTDQLINKNQQLEQRVDFLENRHQDFEDALGSLLQVLALKND</sequence>
<reference evidence="2 3" key="1">
    <citation type="journal article" date="2014" name="PLoS Genet.">
        <title>The Genome of Spironucleus salmonicida Highlights a Fish Pathogen Adapted to Fluctuating Environments.</title>
        <authorList>
            <person name="Xu F."/>
            <person name="Jerlstrom-Hultqvist J."/>
            <person name="Einarsson E."/>
            <person name="Astvaldsson A."/>
            <person name="Svard S.G."/>
            <person name="Andersson J.O."/>
        </authorList>
    </citation>
    <scope>NUCLEOTIDE SEQUENCE</scope>
    <source>
        <strain evidence="3">ATCC 50377</strain>
    </source>
</reference>
<protein>
    <submittedName>
        <fullName evidence="2">Uncharacterized protein</fullName>
    </submittedName>
</protein>
<gene>
    <name evidence="2" type="ORF">SS50377_10507</name>
    <name evidence="3" type="ORF">SS50377_26815</name>
</gene>
<keyword evidence="1" id="KW-0175">Coiled coil</keyword>
<reference evidence="3" key="2">
    <citation type="submission" date="2020-12" db="EMBL/GenBank/DDBJ databases">
        <title>New Spironucleus salmonicida genome in near-complete chromosomes.</title>
        <authorList>
            <person name="Xu F."/>
            <person name="Kurt Z."/>
            <person name="Jimenez-Gonzalez A."/>
            <person name="Astvaldsson A."/>
            <person name="Andersson J.O."/>
            <person name="Svard S.G."/>
        </authorList>
    </citation>
    <scope>NUCLEOTIDE SEQUENCE</scope>
    <source>
        <strain evidence="3">ATCC 50377</strain>
    </source>
</reference>
<proteinExistence type="predicted"/>
<accession>V6M780</accession>
<dbReference type="AlphaFoldDB" id="V6M780"/>
<evidence type="ECO:0000256" key="1">
    <source>
        <dbReference type="SAM" id="Coils"/>
    </source>
</evidence>
<name>V6M780_9EUKA</name>
<dbReference type="EMBL" id="KI545953">
    <property type="protein sequence ID" value="EST49284.1"/>
    <property type="molecule type" value="Genomic_DNA"/>
</dbReference>
<evidence type="ECO:0000313" key="4">
    <source>
        <dbReference type="Proteomes" id="UP000018208"/>
    </source>
</evidence>